<organism evidence="1 2">
    <name type="scientific">Gigaspora margarita</name>
    <dbReference type="NCBI Taxonomy" id="4874"/>
    <lineage>
        <taxon>Eukaryota</taxon>
        <taxon>Fungi</taxon>
        <taxon>Fungi incertae sedis</taxon>
        <taxon>Mucoromycota</taxon>
        <taxon>Glomeromycotina</taxon>
        <taxon>Glomeromycetes</taxon>
        <taxon>Diversisporales</taxon>
        <taxon>Gigasporaceae</taxon>
        <taxon>Gigaspora</taxon>
    </lineage>
</organism>
<name>A0A8H4EI50_GIGMA</name>
<dbReference type="OrthoDB" id="2373005at2759"/>
<proteinExistence type="predicted"/>
<reference evidence="1 2" key="1">
    <citation type="journal article" date="2019" name="Environ. Microbiol.">
        <title>At the nexus of three kingdoms: the genome of the mycorrhizal fungus Gigaspora margarita provides insights into plant, endobacterial and fungal interactions.</title>
        <authorList>
            <person name="Venice F."/>
            <person name="Ghignone S."/>
            <person name="Salvioli di Fossalunga A."/>
            <person name="Amselem J."/>
            <person name="Novero M."/>
            <person name="Xianan X."/>
            <person name="Sedzielewska Toro K."/>
            <person name="Morin E."/>
            <person name="Lipzen A."/>
            <person name="Grigoriev I.V."/>
            <person name="Henrissat B."/>
            <person name="Martin F.M."/>
            <person name="Bonfante P."/>
        </authorList>
    </citation>
    <scope>NUCLEOTIDE SEQUENCE [LARGE SCALE GENOMIC DNA]</scope>
    <source>
        <strain evidence="1 2">BEG34</strain>
    </source>
</reference>
<dbReference type="EMBL" id="WTPW01000682">
    <property type="protein sequence ID" value="KAF0488586.1"/>
    <property type="molecule type" value="Genomic_DNA"/>
</dbReference>
<dbReference type="Proteomes" id="UP000439903">
    <property type="component" value="Unassembled WGS sequence"/>
</dbReference>
<protein>
    <submittedName>
        <fullName evidence="1">MATA-HMG</fullName>
    </submittedName>
</protein>
<dbReference type="Gene3D" id="1.10.30.10">
    <property type="entry name" value="High mobility group box domain"/>
    <property type="match status" value="1"/>
</dbReference>
<evidence type="ECO:0000313" key="1">
    <source>
        <dbReference type="EMBL" id="KAF0488586.1"/>
    </source>
</evidence>
<dbReference type="InterPro" id="IPR036910">
    <property type="entry name" value="HMG_box_dom_sf"/>
</dbReference>
<gene>
    <name evidence="1" type="ORF">F8M41_022250</name>
</gene>
<keyword evidence="2" id="KW-1185">Reference proteome</keyword>
<dbReference type="AlphaFoldDB" id="A0A8H4EI50"/>
<accession>A0A8H4EI50</accession>
<dbReference type="SUPFAM" id="SSF47095">
    <property type="entry name" value="HMG-box"/>
    <property type="match status" value="1"/>
</dbReference>
<sequence>MGQKVQEIQISEMNENFQSMTSIAEQNSNTCIFINSGNDFVNQNQVVNDDVQKLIKLPFPPMINPCDLIVLRPNGHVPRAPNAFIIYRKLFVKAASVYSLPMSAISSMASKSWEQESNDVKEEYKRIAREAFNYRNKLCPKIKNESKRNKWKTILFNKPYIRKIRMPKPIKSVNKPTKPKKKIKSSIKSSKLEIGGLTEISSPNLNFNLFADWTNQDLFSIPNLSTISSASDYGAHKDLENHSEFSSQSFNLLNVPRIDNNNNITYDSQPFIDALGVSALPGDGTFDFQNKFSLDHFAYRHDHKTSLERPVFFDLFDSTVYQHDMNEDLLTYYDMGPDYYY</sequence>
<comment type="caution">
    <text evidence="1">The sequence shown here is derived from an EMBL/GenBank/DDBJ whole genome shotgun (WGS) entry which is preliminary data.</text>
</comment>
<evidence type="ECO:0000313" key="2">
    <source>
        <dbReference type="Proteomes" id="UP000439903"/>
    </source>
</evidence>